<keyword evidence="2" id="KW-1185">Reference proteome</keyword>
<protein>
    <submittedName>
        <fullName evidence="1">Uncharacterized protein</fullName>
    </submittedName>
</protein>
<dbReference type="EMBL" id="CP114203">
    <property type="protein sequence ID" value="WAU02270.1"/>
    <property type="molecule type" value="Genomic_DNA"/>
</dbReference>
<proteinExistence type="predicted"/>
<dbReference type="GeneID" id="301329493"/>
<dbReference type="RefSeq" id="WP_266447097.1">
    <property type="nucleotide sequence ID" value="NZ_CP114203.1"/>
</dbReference>
<reference evidence="1 2" key="1">
    <citation type="submission" date="2022-12" db="EMBL/GenBank/DDBJ databases">
        <authorList>
            <person name="Ruckert C."/>
            <person name="Busche T."/>
            <person name="Kalinowski J."/>
            <person name="Wittmann C."/>
        </authorList>
    </citation>
    <scope>NUCLEOTIDE SEQUENCE [LARGE SCALE GENOMIC DNA]</scope>
    <source>
        <strain evidence="1 2">DSM 40276</strain>
    </source>
</reference>
<dbReference type="Proteomes" id="UP001210169">
    <property type="component" value="Chromosome"/>
</dbReference>
<evidence type="ECO:0000313" key="1">
    <source>
        <dbReference type="EMBL" id="WAU02270.1"/>
    </source>
</evidence>
<organism evidence="1 2">
    <name type="scientific">Streptomyces nigrescens</name>
    <dbReference type="NCBI Taxonomy" id="1920"/>
    <lineage>
        <taxon>Bacteria</taxon>
        <taxon>Bacillati</taxon>
        <taxon>Actinomycetota</taxon>
        <taxon>Actinomycetes</taxon>
        <taxon>Kitasatosporales</taxon>
        <taxon>Streptomycetaceae</taxon>
        <taxon>Streptomyces</taxon>
    </lineage>
</organism>
<evidence type="ECO:0000313" key="2">
    <source>
        <dbReference type="Proteomes" id="UP001210169"/>
    </source>
</evidence>
<gene>
    <name evidence="1" type="ORF">STRNI_000287</name>
</gene>
<sequence>MLDEVERGGSGVVGEEAGEVFVDVIGGGVLGVEEPSGEDLAVPHVDAEDDRVTCGVEAMAAAV</sequence>
<name>A0ABY7IVA0_STRNI</name>
<accession>A0ABY7IVA0</accession>